<reference evidence="11" key="1">
    <citation type="submission" date="2015-07" db="EMBL/GenBank/DDBJ databases">
        <title>Near-Complete Genome Sequence of the Cellulolytic Bacterium Bacteroides (Pseudobacteroides) cellulosolvens ATCC 35603.</title>
        <authorList>
            <person name="Dassa B."/>
            <person name="Utturkar S.M."/>
            <person name="Klingeman D.M."/>
            <person name="Hurt R.A."/>
            <person name="Keller M."/>
            <person name="Xu J."/>
            <person name="Reddy Y.H.K."/>
            <person name="Borovok I."/>
            <person name="Grinberg I.R."/>
            <person name="Lamed R."/>
            <person name="Zhivin O."/>
            <person name="Bayer E.A."/>
            <person name="Brown S.D."/>
        </authorList>
    </citation>
    <scope>NUCLEOTIDE SEQUENCE [LARGE SCALE GENOMIC DNA]</scope>
    <source>
        <strain evidence="11">DSM 2933</strain>
    </source>
</reference>
<dbReference type="OrthoDB" id="9812438at2"/>
<comment type="subcellular location">
    <subcellularLocation>
        <location evidence="1">Membrane</location>
        <topology evidence="1">Multi-pass membrane protein</topology>
    </subcellularLocation>
</comment>
<dbReference type="Proteomes" id="UP000036923">
    <property type="component" value="Unassembled WGS sequence"/>
</dbReference>
<keyword evidence="7" id="KW-0868">Chloride</keyword>
<keyword evidence="11" id="KW-1185">Reference proteome</keyword>
<dbReference type="GO" id="GO:0005886">
    <property type="term" value="C:plasma membrane"/>
    <property type="evidence" value="ECO:0007669"/>
    <property type="project" value="TreeGrafter"/>
</dbReference>
<keyword evidence="6 8" id="KW-0472">Membrane</keyword>
<dbReference type="eggNOG" id="COG0569">
    <property type="taxonomic scope" value="Bacteria"/>
</dbReference>
<dbReference type="PATRIC" id="fig|398512.5.peg.968"/>
<evidence type="ECO:0000313" key="11">
    <source>
        <dbReference type="Proteomes" id="UP000036923"/>
    </source>
</evidence>
<feature type="transmembrane region" description="Helical" evidence="8">
    <location>
        <begin position="367"/>
        <end position="393"/>
    </location>
</feature>
<dbReference type="Pfam" id="PF00654">
    <property type="entry name" value="Voltage_CLC"/>
    <property type="match status" value="1"/>
</dbReference>
<comment type="caution">
    <text evidence="10">The sequence shown here is derived from an EMBL/GenBank/DDBJ whole genome shotgun (WGS) entry which is preliminary data.</text>
</comment>
<feature type="transmembrane region" description="Helical" evidence="8">
    <location>
        <begin position="161"/>
        <end position="186"/>
    </location>
</feature>
<dbReference type="GO" id="GO:0008324">
    <property type="term" value="F:monoatomic cation transmembrane transporter activity"/>
    <property type="evidence" value="ECO:0007669"/>
    <property type="project" value="InterPro"/>
</dbReference>
<dbReference type="STRING" id="398512.Bccel_0933"/>
<keyword evidence="3 8" id="KW-0812">Transmembrane</keyword>
<feature type="transmembrane region" description="Helical" evidence="8">
    <location>
        <begin position="21"/>
        <end position="44"/>
    </location>
</feature>
<dbReference type="NCBIfam" id="NF003640">
    <property type="entry name" value="PRK05277.1"/>
    <property type="match status" value="1"/>
</dbReference>
<feature type="transmembrane region" description="Helical" evidence="8">
    <location>
        <begin position="113"/>
        <end position="131"/>
    </location>
</feature>
<evidence type="ECO:0000256" key="3">
    <source>
        <dbReference type="ARBA" id="ARBA00022692"/>
    </source>
</evidence>
<name>A0A0L6JIZ4_9FIRM</name>
<feature type="transmembrane region" description="Helical" evidence="8">
    <location>
        <begin position="336"/>
        <end position="361"/>
    </location>
</feature>
<dbReference type="InterPro" id="IPR014743">
    <property type="entry name" value="Cl-channel_core"/>
</dbReference>
<dbReference type="CDD" id="cd01031">
    <property type="entry name" value="EriC"/>
    <property type="match status" value="1"/>
</dbReference>
<evidence type="ECO:0000256" key="6">
    <source>
        <dbReference type="ARBA" id="ARBA00023136"/>
    </source>
</evidence>
<evidence type="ECO:0000256" key="1">
    <source>
        <dbReference type="ARBA" id="ARBA00004141"/>
    </source>
</evidence>
<accession>A0A0L6JIZ4</accession>
<sequence>MDVQNKHNTYNSLFHWQSFRLKLVFEGIAIGIITGFLIVMYRYALEKALEILLEIYIILAIRPFLIPFWIGALIFIGYIVGVLVKHEPMISGSGIPQVKGVLLGKLKMKWWKVIFGKFVGGILTIGSGLSLGREGPSVQLGAAVGQGFSKVFKRIKVEEKYLITSGASAGLSAAFNAPLAGVMFALEEVHKNFSPLVLLSSLSAALSADYVSSKFFGLKPVLNFKSLSILPLDYYFHIIILGIIIGIFGVVFNKTLLKTQGLYSRLNWIPKKLWIIVPLLVSVAMGLLLPEVLGGGHELIVRLFTTSNFSIAALLVLLLVKFLFTMISYGSGAPGGIFLPLLAIGALIGNLYGFVLVYYFHFDNTHIYSFIILAMAGYFTAVVRAPITGIILITEMTGSFNHLLSLAIVSITAYIVADILGSKPIYESLLDRVLHKQDDGIVIGNKKHKAILEFAICMGSMLDGKEIKHVKWPAHCLLVAVKRGEQEIIPKGDTIINAGDYLIVLTNEDKVSKINDAFIKMAGNCETHTK</sequence>
<dbReference type="GO" id="GO:0006813">
    <property type="term" value="P:potassium ion transport"/>
    <property type="evidence" value="ECO:0007669"/>
    <property type="project" value="InterPro"/>
</dbReference>
<dbReference type="SUPFAM" id="SSF81340">
    <property type="entry name" value="Clc chloride channel"/>
    <property type="match status" value="1"/>
</dbReference>
<dbReference type="PRINTS" id="PR00762">
    <property type="entry name" value="CLCHANNEL"/>
</dbReference>
<evidence type="ECO:0000313" key="10">
    <source>
        <dbReference type="EMBL" id="KNY25673.1"/>
    </source>
</evidence>
<dbReference type="SUPFAM" id="SSF116726">
    <property type="entry name" value="TrkA C-terminal domain-like"/>
    <property type="match status" value="1"/>
</dbReference>
<organism evidence="10 11">
    <name type="scientific">Pseudobacteroides cellulosolvens ATCC 35603 = DSM 2933</name>
    <dbReference type="NCBI Taxonomy" id="398512"/>
    <lineage>
        <taxon>Bacteria</taxon>
        <taxon>Bacillati</taxon>
        <taxon>Bacillota</taxon>
        <taxon>Clostridia</taxon>
        <taxon>Eubacteriales</taxon>
        <taxon>Oscillospiraceae</taxon>
        <taxon>Pseudobacteroides</taxon>
    </lineage>
</organism>
<proteinExistence type="predicted"/>
<evidence type="ECO:0000256" key="4">
    <source>
        <dbReference type="ARBA" id="ARBA00022989"/>
    </source>
</evidence>
<keyword evidence="2" id="KW-0813">Transport</keyword>
<feature type="domain" description="RCK C-terminal" evidence="9">
    <location>
        <begin position="438"/>
        <end position="520"/>
    </location>
</feature>
<dbReference type="EMBL" id="LGTC01000001">
    <property type="protein sequence ID" value="KNY25673.1"/>
    <property type="molecule type" value="Genomic_DNA"/>
</dbReference>
<dbReference type="PANTHER" id="PTHR45711:SF6">
    <property type="entry name" value="CHLORIDE CHANNEL PROTEIN"/>
    <property type="match status" value="1"/>
</dbReference>
<feature type="transmembrane region" description="Helical" evidence="8">
    <location>
        <begin position="232"/>
        <end position="252"/>
    </location>
</feature>
<evidence type="ECO:0000256" key="5">
    <source>
        <dbReference type="ARBA" id="ARBA00023065"/>
    </source>
</evidence>
<evidence type="ECO:0000256" key="7">
    <source>
        <dbReference type="ARBA" id="ARBA00023214"/>
    </source>
</evidence>
<feature type="transmembrane region" description="Helical" evidence="8">
    <location>
        <begin position="299"/>
        <end position="324"/>
    </location>
</feature>
<dbReference type="PROSITE" id="PS51202">
    <property type="entry name" value="RCK_C"/>
    <property type="match status" value="1"/>
</dbReference>
<dbReference type="Pfam" id="PF02080">
    <property type="entry name" value="TrkA_C"/>
    <property type="match status" value="1"/>
</dbReference>
<dbReference type="PANTHER" id="PTHR45711">
    <property type="entry name" value="CHLORIDE CHANNEL PROTEIN"/>
    <property type="match status" value="1"/>
</dbReference>
<gene>
    <name evidence="10" type="ORF">Bccel_0933</name>
</gene>
<feature type="transmembrane region" description="Helical" evidence="8">
    <location>
        <begin position="273"/>
        <end position="293"/>
    </location>
</feature>
<dbReference type="RefSeq" id="WP_036945603.1">
    <property type="nucleotide sequence ID" value="NZ_JQKC01000060.1"/>
</dbReference>
<dbReference type="GO" id="GO:0005247">
    <property type="term" value="F:voltage-gated chloride channel activity"/>
    <property type="evidence" value="ECO:0007669"/>
    <property type="project" value="TreeGrafter"/>
</dbReference>
<dbReference type="Gene3D" id="3.30.70.1450">
    <property type="entry name" value="Regulator of K+ conductance, C-terminal domain"/>
    <property type="match status" value="1"/>
</dbReference>
<keyword evidence="5" id="KW-0406">Ion transport</keyword>
<dbReference type="InterPro" id="IPR001807">
    <property type="entry name" value="ClC"/>
</dbReference>
<feature type="transmembrane region" description="Helical" evidence="8">
    <location>
        <begin position="400"/>
        <end position="417"/>
    </location>
</feature>
<dbReference type="InterPro" id="IPR006037">
    <property type="entry name" value="RCK_C"/>
</dbReference>
<dbReference type="eggNOG" id="COG0038">
    <property type="taxonomic scope" value="Bacteria"/>
</dbReference>
<dbReference type="InterPro" id="IPR036721">
    <property type="entry name" value="RCK_C_sf"/>
</dbReference>
<protein>
    <submittedName>
        <fullName evidence="10">Cl-channel voltage-gated family protein</fullName>
    </submittedName>
</protein>
<evidence type="ECO:0000256" key="8">
    <source>
        <dbReference type="SAM" id="Phobius"/>
    </source>
</evidence>
<dbReference type="AlphaFoldDB" id="A0A0L6JIZ4"/>
<dbReference type="Gene3D" id="1.10.3080.10">
    <property type="entry name" value="Clc chloride channel"/>
    <property type="match status" value="1"/>
</dbReference>
<evidence type="ECO:0000256" key="2">
    <source>
        <dbReference type="ARBA" id="ARBA00022448"/>
    </source>
</evidence>
<feature type="transmembrane region" description="Helical" evidence="8">
    <location>
        <begin position="64"/>
        <end position="84"/>
    </location>
</feature>
<evidence type="ECO:0000259" key="9">
    <source>
        <dbReference type="PROSITE" id="PS51202"/>
    </source>
</evidence>
<keyword evidence="4 8" id="KW-1133">Transmembrane helix</keyword>